<gene>
    <name evidence="2" type="ORF">ALFOR1_50048</name>
</gene>
<dbReference type="EMBL" id="LR812090">
    <property type="protein sequence ID" value="CAB9495366.1"/>
    <property type="molecule type" value="Genomic_DNA"/>
</dbReference>
<name>A0A6T9Y692_ALTMA</name>
<sequence length="380" mass="42308">MPIGKQSVYRQADAKRQPDNLISPILLRHTSASMNKQKPKILFYIHHHGKGHLSRVQLLIPIIEKFAHVSLIIAQDDFLPAVKCALPERKIVTLPSKWSSSDVGKKRTFDTAFEGVPLSAQSTLRASFFVNHLQKEAYDGFISDVSAELTIYARGAGIPVLMQRHSGDISIDPTQVFAYQCANALYAPYPRQLEADDYAFFNKTYFLGSLVTSKNNSAHHYNGISIVHSDHEVINAICEALLPIELPITAIGSERSNLHHLDKITYYEQVSDITHSANTDIIFCSGGNNTLCELLAAGKKLIVIPEPRPYEEQTAKAIKLSDINAAVHLPKAELANGENIIKALKASNDIKTDTINDMFDTSSSSQWEQSFENLIREHFL</sequence>
<dbReference type="Gene3D" id="3.40.50.2000">
    <property type="entry name" value="Glycogen Phosphorylase B"/>
    <property type="match status" value="1"/>
</dbReference>
<dbReference type="Pfam" id="PF04101">
    <property type="entry name" value="Glyco_tran_28_C"/>
    <property type="match status" value="1"/>
</dbReference>
<dbReference type="AlphaFoldDB" id="A0A6T9Y692"/>
<accession>A0A6T9Y692</accession>
<dbReference type="GO" id="GO:0016758">
    <property type="term" value="F:hexosyltransferase activity"/>
    <property type="evidence" value="ECO:0007669"/>
    <property type="project" value="InterPro"/>
</dbReference>
<evidence type="ECO:0000313" key="3">
    <source>
        <dbReference type="Proteomes" id="UP000509458"/>
    </source>
</evidence>
<proteinExistence type="predicted"/>
<protein>
    <recommendedName>
        <fullName evidence="1">Glycosyl transferase family 28 C-terminal domain-containing protein</fullName>
    </recommendedName>
</protein>
<evidence type="ECO:0000259" key="1">
    <source>
        <dbReference type="Pfam" id="PF04101"/>
    </source>
</evidence>
<feature type="domain" description="Glycosyl transferase family 28 C-terminal" evidence="1">
    <location>
        <begin position="259"/>
        <end position="353"/>
    </location>
</feature>
<organism evidence="2 3">
    <name type="scientific">Alteromonas macleodii</name>
    <name type="common">Pseudoalteromonas macleodii</name>
    <dbReference type="NCBI Taxonomy" id="28108"/>
    <lineage>
        <taxon>Bacteria</taxon>
        <taxon>Pseudomonadati</taxon>
        <taxon>Pseudomonadota</taxon>
        <taxon>Gammaproteobacteria</taxon>
        <taxon>Alteromonadales</taxon>
        <taxon>Alteromonadaceae</taxon>
        <taxon>Alteromonas/Salinimonas group</taxon>
        <taxon>Alteromonas</taxon>
    </lineage>
</organism>
<evidence type="ECO:0000313" key="2">
    <source>
        <dbReference type="EMBL" id="CAB9495366.1"/>
    </source>
</evidence>
<dbReference type="Proteomes" id="UP000509458">
    <property type="component" value="Chromosome"/>
</dbReference>
<dbReference type="InterPro" id="IPR007235">
    <property type="entry name" value="Glyco_trans_28_C"/>
</dbReference>
<dbReference type="SUPFAM" id="SSF53756">
    <property type="entry name" value="UDP-Glycosyltransferase/glycogen phosphorylase"/>
    <property type="match status" value="1"/>
</dbReference>
<reference evidence="2 3" key="1">
    <citation type="submission" date="2020-06" db="EMBL/GenBank/DDBJ databases">
        <authorList>
            <person name="Duchaud E."/>
        </authorList>
    </citation>
    <scope>NUCLEOTIDE SEQUENCE [LARGE SCALE GENOMIC DNA]</scope>
    <source>
        <strain evidence="2">Alteromonas fortis</strain>
    </source>
</reference>